<keyword evidence="5" id="KW-1185">Reference proteome</keyword>
<feature type="repeat" description="ANK" evidence="3">
    <location>
        <begin position="228"/>
        <end position="250"/>
    </location>
</feature>
<keyword evidence="2 3" id="KW-0040">ANK repeat</keyword>
<evidence type="ECO:0000313" key="4">
    <source>
        <dbReference type="EMBL" id="KAL3811351.1"/>
    </source>
</evidence>
<dbReference type="PRINTS" id="PR01415">
    <property type="entry name" value="ANKYRIN"/>
</dbReference>
<reference evidence="4 5" key="1">
    <citation type="submission" date="2024-10" db="EMBL/GenBank/DDBJ databases">
        <title>Updated reference genomes for cyclostephanoid diatoms.</title>
        <authorList>
            <person name="Roberts W.R."/>
            <person name="Alverson A.J."/>
        </authorList>
    </citation>
    <scope>NUCLEOTIDE SEQUENCE [LARGE SCALE GENOMIC DNA]</scope>
    <source>
        <strain evidence="4 5">AJA228-03</strain>
    </source>
</reference>
<dbReference type="InterPro" id="IPR036770">
    <property type="entry name" value="Ankyrin_rpt-contain_sf"/>
</dbReference>
<evidence type="ECO:0000256" key="1">
    <source>
        <dbReference type="ARBA" id="ARBA00022737"/>
    </source>
</evidence>
<dbReference type="PANTHER" id="PTHR24198:SF165">
    <property type="entry name" value="ANKYRIN REPEAT-CONTAINING PROTEIN-RELATED"/>
    <property type="match status" value="1"/>
</dbReference>
<name>A0ABD3RHU4_9STRA</name>
<dbReference type="EMBL" id="JALLPB020000266">
    <property type="protein sequence ID" value="KAL3811351.1"/>
    <property type="molecule type" value="Genomic_DNA"/>
</dbReference>
<evidence type="ECO:0000256" key="2">
    <source>
        <dbReference type="ARBA" id="ARBA00023043"/>
    </source>
</evidence>
<dbReference type="PROSITE" id="PS50297">
    <property type="entry name" value="ANK_REP_REGION"/>
    <property type="match status" value="3"/>
</dbReference>
<dbReference type="PANTHER" id="PTHR24198">
    <property type="entry name" value="ANKYRIN REPEAT AND PROTEIN KINASE DOMAIN-CONTAINING PROTEIN"/>
    <property type="match status" value="1"/>
</dbReference>
<dbReference type="Pfam" id="PF00023">
    <property type="entry name" value="Ank"/>
    <property type="match status" value="1"/>
</dbReference>
<dbReference type="Proteomes" id="UP001530377">
    <property type="component" value="Unassembled WGS sequence"/>
</dbReference>
<evidence type="ECO:0000256" key="3">
    <source>
        <dbReference type="PROSITE-ProRule" id="PRU00023"/>
    </source>
</evidence>
<evidence type="ECO:0008006" key="6">
    <source>
        <dbReference type="Google" id="ProtNLM"/>
    </source>
</evidence>
<dbReference type="SUPFAM" id="SSF48403">
    <property type="entry name" value="Ankyrin repeat"/>
    <property type="match status" value="1"/>
</dbReference>
<dbReference type="SMART" id="SM00248">
    <property type="entry name" value="ANK"/>
    <property type="match status" value="8"/>
</dbReference>
<dbReference type="Gene3D" id="1.25.40.20">
    <property type="entry name" value="Ankyrin repeat-containing domain"/>
    <property type="match status" value="2"/>
</dbReference>
<evidence type="ECO:0000313" key="5">
    <source>
        <dbReference type="Proteomes" id="UP001530377"/>
    </source>
</evidence>
<dbReference type="InterPro" id="IPR002110">
    <property type="entry name" value="Ankyrin_rpt"/>
</dbReference>
<dbReference type="Pfam" id="PF12796">
    <property type="entry name" value="Ank_2"/>
    <property type="match status" value="2"/>
</dbReference>
<protein>
    <recommendedName>
        <fullName evidence="6">Ankyrin repeat protein</fullName>
    </recommendedName>
</protein>
<dbReference type="AlphaFoldDB" id="A0ABD3RHU4"/>
<comment type="caution">
    <text evidence="4">The sequence shown here is derived from an EMBL/GenBank/DDBJ whole genome shotgun (WGS) entry which is preliminary data.</text>
</comment>
<feature type="repeat" description="ANK" evidence="3">
    <location>
        <begin position="287"/>
        <end position="319"/>
    </location>
</feature>
<gene>
    <name evidence="4" type="ORF">ACHAXA_000767</name>
</gene>
<organism evidence="4 5">
    <name type="scientific">Cyclostephanos tholiformis</name>
    <dbReference type="NCBI Taxonomy" id="382380"/>
    <lineage>
        <taxon>Eukaryota</taxon>
        <taxon>Sar</taxon>
        <taxon>Stramenopiles</taxon>
        <taxon>Ochrophyta</taxon>
        <taxon>Bacillariophyta</taxon>
        <taxon>Coscinodiscophyceae</taxon>
        <taxon>Thalassiosirophycidae</taxon>
        <taxon>Stephanodiscales</taxon>
        <taxon>Stephanodiscaceae</taxon>
        <taxon>Cyclostephanos</taxon>
    </lineage>
</organism>
<feature type="repeat" description="ANK" evidence="3">
    <location>
        <begin position="361"/>
        <end position="393"/>
    </location>
</feature>
<dbReference type="PROSITE" id="PS50088">
    <property type="entry name" value="ANK_REPEAT"/>
    <property type="match status" value="3"/>
</dbReference>
<accession>A0ABD3RHU4</accession>
<proteinExistence type="predicted"/>
<sequence length="429" mass="45500">MGNSITFCRTRLCDGTGEGSLLVPSTQGNLDEMKRLVGAFIADSHDRSGLSLAAFVNSFDAGGNAAVHGATFSGHLDALSFLVECCECCAGGGGGGGRRASSSSKATADLLTLRNGLGCSPLWLAAGYDRIPCLEYLTRKLRDCDRLESSLLYDANDAGDTPFLAAASRGNVEACRCILRSVEGCPARGRLPLCQDDVNDNENDVEDSNRSRRLRKMKARIVRTANRAGDTPLQVAVASGHTDLVSFLLEVDDMLCRVDTEEGHDVADDDDDDGIHTKKCIDRKNASGLSPLIVACERNLPSIASLLIEHGADRQVQDTRGRSTLAVAAFCGCVDVAEYLITISLSSSSSSSSLLNATDHDGCTPLWLAVRTGNLAMTKLLVDAGADTTIGDRDSLTPLDVAVKFKKEKVVEYLKSCTSSSTTGSTMLT</sequence>
<keyword evidence="1" id="KW-0677">Repeat</keyword>